<name>A0A316UEQ0_9BASI</name>
<dbReference type="NCBIfam" id="TIGR01697">
    <property type="entry name" value="PNPH-PUNA-XAPA"/>
    <property type="match status" value="1"/>
</dbReference>
<dbReference type="Gene3D" id="3.40.50.1580">
    <property type="entry name" value="Nucleoside phosphorylase domain"/>
    <property type="match status" value="1"/>
</dbReference>
<sequence>MSSSDPFELSELPAEFAQAVEAIRNAVPPALHRPVWGIICGSGLATLGQSLLDKVEVPYSSIPGFAQSSVAGHKNSLAFGFIASPSGKKVPVVAALGRFHLYEGYTPQQCVFPTRVMRCLGAKAIIVTNASGGINPTYEVGDILALHDHLSLPTLTALNPLVGHNLSLGSRFPPTSDAYDPALRLAFFSEASRQGLLNLSKPKEEQSVREGTYAYVSGPTYESRAECAALRQLGADCVGMSTVPEILAARHCGLRVLAISLITNKVVVTPYADTFAALVAAQQAGGSAGEDVGAKDQKEAANHEEVLEVGKQKSEVIKKLVEGVVGSFVL</sequence>
<evidence type="ECO:0000313" key="9">
    <source>
        <dbReference type="Proteomes" id="UP000245942"/>
    </source>
</evidence>
<organism evidence="8 9">
    <name type="scientific">Pseudomicrostroma glucosiphilum</name>
    <dbReference type="NCBI Taxonomy" id="1684307"/>
    <lineage>
        <taxon>Eukaryota</taxon>
        <taxon>Fungi</taxon>
        <taxon>Dikarya</taxon>
        <taxon>Basidiomycota</taxon>
        <taxon>Ustilaginomycotina</taxon>
        <taxon>Exobasidiomycetes</taxon>
        <taxon>Microstromatales</taxon>
        <taxon>Microstromatales incertae sedis</taxon>
        <taxon>Pseudomicrostroma</taxon>
    </lineage>
</organism>
<feature type="domain" description="Nucleoside phosphorylase" evidence="7">
    <location>
        <begin position="37"/>
        <end position="324"/>
    </location>
</feature>
<dbReference type="PANTHER" id="PTHR11904">
    <property type="entry name" value="METHYLTHIOADENOSINE/PURINE NUCLEOSIDE PHOSPHORYLASE"/>
    <property type="match status" value="1"/>
</dbReference>
<evidence type="ECO:0000256" key="2">
    <source>
        <dbReference type="ARBA" id="ARBA00006751"/>
    </source>
</evidence>
<evidence type="ECO:0000256" key="1">
    <source>
        <dbReference type="ARBA" id="ARBA00005058"/>
    </source>
</evidence>
<evidence type="ECO:0000313" key="8">
    <source>
        <dbReference type="EMBL" id="PWN21585.1"/>
    </source>
</evidence>
<comment type="pathway">
    <text evidence="1">Purine metabolism; purine nucleoside salvage.</text>
</comment>
<dbReference type="InterPro" id="IPR035994">
    <property type="entry name" value="Nucleoside_phosphorylase_sf"/>
</dbReference>
<evidence type="ECO:0000256" key="5">
    <source>
        <dbReference type="ARBA" id="ARBA00022679"/>
    </source>
</evidence>
<dbReference type="GO" id="GO:0005737">
    <property type="term" value="C:cytoplasm"/>
    <property type="evidence" value="ECO:0007669"/>
    <property type="project" value="TreeGrafter"/>
</dbReference>
<dbReference type="AlphaFoldDB" id="A0A316UEQ0"/>
<dbReference type="Pfam" id="PF01048">
    <property type="entry name" value="PNP_UDP_1"/>
    <property type="match status" value="1"/>
</dbReference>
<dbReference type="GeneID" id="37011260"/>
<dbReference type="RefSeq" id="XP_025348745.1">
    <property type="nucleotide sequence ID" value="XM_025489526.1"/>
</dbReference>
<dbReference type="SUPFAM" id="SSF53167">
    <property type="entry name" value="Purine and uridine phosphorylases"/>
    <property type="match status" value="1"/>
</dbReference>
<keyword evidence="9" id="KW-1185">Reference proteome</keyword>
<dbReference type="EC" id="2.4.2.1" evidence="3"/>
<accession>A0A316UEQ0</accession>
<dbReference type="InterPro" id="IPR011268">
    <property type="entry name" value="Purine_phosphorylase"/>
</dbReference>
<evidence type="ECO:0000256" key="6">
    <source>
        <dbReference type="ARBA" id="ARBA00031036"/>
    </source>
</evidence>
<evidence type="ECO:0000256" key="4">
    <source>
        <dbReference type="ARBA" id="ARBA00022676"/>
    </source>
</evidence>
<keyword evidence="4" id="KW-0328">Glycosyltransferase</keyword>
<dbReference type="PANTHER" id="PTHR11904:SF9">
    <property type="entry name" value="PURINE NUCLEOSIDE PHOSPHORYLASE-RELATED"/>
    <property type="match status" value="1"/>
</dbReference>
<dbReference type="Proteomes" id="UP000245942">
    <property type="component" value="Unassembled WGS sequence"/>
</dbReference>
<comment type="similarity">
    <text evidence="2">Belongs to the PNP/MTAP phosphorylase family.</text>
</comment>
<keyword evidence="5" id="KW-0808">Transferase</keyword>
<dbReference type="InterPro" id="IPR000845">
    <property type="entry name" value="Nucleoside_phosphorylase_d"/>
</dbReference>
<evidence type="ECO:0000259" key="7">
    <source>
        <dbReference type="Pfam" id="PF01048"/>
    </source>
</evidence>
<dbReference type="GO" id="GO:0004731">
    <property type="term" value="F:purine-nucleoside phosphorylase activity"/>
    <property type="evidence" value="ECO:0007669"/>
    <property type="project" value="UniProtKB-EC"/>
</dbReference>
<dbReference type="GO" id="GO:0009116">
    <property type="term" value="P:nucleoside metabolic process"/>
    <property type="evidence" value="ECO:0007669"/>
    <property type="project" value="InterPro"/>
</dbReference>
<dbReference type="CDD" id="cd09009">
    <property type="entry name" value="PNP-EcPNPII_like"/>
    <property type="match status" value="1"/>
</dbReference>
<dbReference type="STRING" id="1684307.A0A316UEQ0"/>
<protein>
    <recommendedName>
        <fullName evidence="3">purine-nucleoside phosphorylase</fullName>
        <ecNumber evidence="3">2.4.2.1</ecNumber>
    </recommendedName>
    <alternativeName>
        <fullName evidence="6">Inosine-guanosine phosphorylase</fullName>
    </alternativeName>
</protein>
<evidence type="ECO:0000256" key="3">
    <source>
        <dbReference type="ARBA" id="ARBA00011886"/>
    </source>
</evidence>
<dbReference type="NCBIfam" id="NF006054">
    <property type="entry name" value="PRK08202.1"/>
    <property type="match status" value="1"/>
</dbReference>
<dbReference type="UniPathway" id="UPA00606"/>
<dbReference type="EMBL" id="KZ819325">
    <property type="protein sequence ID" value="PWN21585.1"/>
    <property type="molecule type" value="Genomic_DNA"/>
</dbReference>
<proteinExistence type="inferred from homology"/>
<reference evidence="8 9" key="1">
    <citation type="journal article" date="2018" name="Mol. Biol. Evol.">
        <title>Broad Genomic Sampling Reveals a Smut Pathogenic Ancestry of the Fungal Clade Ustilaginomycotina.</title>
        <authorList>
            <person name="Kijpornyongpan T."/>
            <person name="Mondo S.J."/>
            <person name="Barry K."/>
            <person name="Sandor L."/>
            <person name="Lee J."/>
            <person name="Lipzen A."/>
            <person name="Pangilinan J."/>
            <person name="LaButti K."/>
            <person name="Hainaut M."/>
            <person name="Henrissat B."/>
            <person name="Grigoriev I.V."/>
            <person name="Spatafora J.W."/>
            <person name="Aime M.C."/>
        </authorList>
    </citation>
    <scope>NUCLEOTIDE SEQUENCE [LARGE SCALE GENOMIC DNA]</scope>
    <source>
        <strain evidence="8 9">MCA 4718</strain>
    </source>
</reference>
<dbReference type="OrthoDB" id="10261782at2759"/>
<gene>
    <name evidence="8" type="ORF">BCV69DRAFT_174504</name>
</gene>